<dbReference type="Pfam" id="PF14331">
    <property type="entry name" value="IcmF-related_N"/>
    <property type="match status" value="1"/>
</dbReference>
<evidence type="ECO:0000313" key="7">
    <source>
        <dbReference type="Proteomes" id="UP000241193"/>
    </source>
</evidence>
<dbReference type="Pfam" id="PF06744">
    <property type="entry name" value="IcmF_C"/>
    <property type="match status" value="1"/>
</dbReference>
<reference evidence="6 7" key="1">
    <citation type="submission" date="2018-03" db="EMBL/GenBank/DDBJ databases">
        <authorList>
            <person name="Keele B.F."/>
        </authorList>
    </citation>
    <scope>NUCLEOTIDE SEQUENCE [LARGE SCALE GENOMIC DNA]</scope>
    <source>
        <strain evidence="6 7">D20</strain>
    </source>
</reference>
<feature type="domain" description="Type VI secretion system component TssM1 N-terminal" evidence="4">
    <location>
        <begin position="187"/>
        <end position="442"/>
    </location>
</feature>
<dbReference type="InterPro" id="IPR053156">
    <property type="entry name" value="T6SS_TssM-like"/>
</dbReference>
<protein>
    <submittedName>
        <fullName evidence="6">Type VI secretion system membrane subunit TssM</fullName>
    </submittedName>
</protein>
<feature type="domain" description="IcmF-related" evidence="3">
    <location>
        <begin position="490"/>
        <end position="830"/>
    </location>
</feature>
<dbReference type="SUPFAM" id="SSF52540">
    <property type="entry name" value="P-loop containing nucleoside triphosphate hydrolases"/>
    <property type="match status" value="1"/>
</dbReference>
<dbReference type="OrthoDB" id="9758229at2"/>
<dbReference type="Pfam" id="PF21070">
    <property type="entry name" value="IcmF_helical"/>
    <property type="match status" value="1"/>
</dbReference>
<dbReference type="InterPro" id="IPR017731">
    <property type="entry name" value="TssM1-like"/>
</dbReference>
<gene>
    <name evidence="6" type="primary">icmF</name>
    <name evidence="6" type="ORF">C8261_11490</name>
</gene>
<evidence type="ECO:0000259" key="4">
    <source>
        <dbReference type="Pfam" id="PF14331"/>
    </source>
</evidence>
<comment type="caution">
    <text evidence="6">The sequence shown here is derived from an EMBL/GenBank/DDBJ whole genome shotgun (WGS) entry which is preliminary data.</text>
</comment>
<feature type="transmembrane region" description="Helical" evidence="1">
    <location>
        <begin position="12"/>
        <end position="30"/>
    </location>
</feature>
<feature type="transmembrane region" description="Helical" evidence="1">
    <location>
        <begin position="436"/>
        <end position="457"/>
    </location>
</feature>
<evidence type="ECO:0000259" key="3">
    <source>
        <dbReference type="Pfam" id="PF06761"/>
    </source>
</evidence>
<keyword evidence="1" id="KW-0812">Transmembrane</keyword>
<dbReference type="InterPro" id="IPR009612">
    <property type="entry name" value="IcmF-rel"/>
</dbReference>
<dbReference type="PANTHER" id="PTHR36153">
    <property type="entry name" value="INNER MEMBRANE PROTEIN-RELATED"/>
    <property type="match status" value="1"/>
</dbReference>
<feature type="domain" description="Type VI secretion system component TssM1 helical" evidence="5">
    <location>
        <begin position="986"/>
        <end position="1075"/>
    </location>
</feature>
<reference evidence="6 7" key="2">
    <citation type="submission" date="2018-04" db="EMBL/GenBank/DDBJ databases">
        <title>Thauera lacus sp. nov., isolated from an saline lake in Inner Mongolia, China.</title>
        <authorList>
            <person name="Liang Q.-Y."/>
        </authorList>
    </citation>
    <scope>NUCLEOTIDE SEQUENCE [LARGE SCALE GENOMIC DNA]</scope>
    <source>
        <strain evidence="6 7">D20</strain>
    </source>
</reference>
<evidence type="ECO:0000259" key="5">
    <source>
        <dbReference type="Pfam" id="PF21070"/>
    </source>
</evidence>
<evidence type="ECO:0000259" key="2">
    <source>
        <dbReference type="Pfam" id="PF06744"/>
    </source>
</evidence>
<organism evidence="6 7">
    <name type="scientific">Pseudothauera lacus</name>
    <dbReference type="NCBI Taxonomy" id="2136175"/>
    <lineage>
        <taxon>Bacteria</taxon>
        <taxon>Pseudomonadati</taxon>
        <taxon>Pseudomonadota</taxon>
        <taxon>Betaproteobacteria</taxon>
        <taxon>Rhodocyclales</taxon>
        <taxon>Zoogloeaceae</taxon>
        <taxon>Pseudothauera</taxon>
    </lineage>
</organism>
<feature type="domain" description="Type VI secretion system IcmF C-terminal" evidence="2">
    <location>
        <begin position="1099"/>
        <end position="1201"/>
    </location>
</feature>
<name>A0A2T4IDP4_9RHOO</name>
<dbReference type="NCBIfam" id="TIGR03348">
    <property type="entry name" value="VI_IcmF"/>
    <property type="match status" value="1"/>
</dbReference>
<dbReference type="AlphaFoldDB" id="A0A2T4IDP4"/>
<feature type="transmembrane region" description="Helical" evidence="1">
    <location>
        <begin position="36"/>
        <end position="57"/>
    </location>
</feature>
<dbReference type="InterPro" id="IPR027417">
    <property type="entry name" value="P-loop_NTPase"/>
</dbReference>
<evidence type="ECO:0000313" key="6">
    <source>
        <dbReference type="EMBL" id="PTD95899.1"/>
    </source>
</evidence>
<keyword evidence="7" id="KW-1185">Reference proteome</keyword>
<accession>A0A2T4IDP4</accession>
<keyword evidence="1" id="KW-1133">Transmembrane helix</keyword>
<evidence type="ECO:0000256" key="1">
    <source>
        <dbReference type="SAM" id="Phobius"/>
    </source>
</evidence>
<keyword evidence="1" id="KW-0472">Membrane</keyword>
<dbReference type="Pfam" id="PF06761">
    <property type="entry name" value="IcmF-related"/>
    <property type="match status" value="1"/>
</dbReference>
<proteinExistence type="predicted"/>
<dbReference type="RefSeq" id="WP_107493865.1">
    <property type="nucleotide sequence ID" value="NZ_PZKC01000009.1"/>
</dbReference>
<dbReference type="Proteomes" id="UP000241193">
    <property type="component" value="Unassembled WGS sequence"/>
</dbReference>
<dbReference type="InterPro" id="IPR025743">
    <property type="entry name" value="TssM1_N"/>
</dbReference>
<dbReference type="InterPro" id="IPR010623">
    <property type="entry name" value="IcmF_C"/>
</dbReference>
<dbReference type="EMBL" id="PZKC01000009">
    <property type="protein sequence ID" value="PTD95899.1"/>
    <property type="molecule type" value="Genomic_DNA"/>
</dbReference>
<sequence length="1247" mass="137316">MYRFLSLFSDSRTLALIGIAALALFLLLGAQTLEIALTWGLIAVGVVLAVWLAVWLWRRRKARKAAEAIGEMLEDQAEKAARDGDKLARAELETLRNRMQEAVRTIKSSKLGQLSGKAALYELPWYITIGNPAAGKSSAIVNSGLKFPFEDGAGNVVHGIGGTRNCDWFFTTEGILLDTAGRYAINAEDRSEWLGFLDLLKKHRPRAPINGIIVTVSIAELVGNTPDFAIALAKNLRQRVQELTERLEVLAPVYLMFTKADLITGFNDFFQDIDWSERDRVWGATLPYDTAARHDTIALFERRFDELYEGLREMSVAQLALARGDNATPGLLAFPLEFAAIKPVLRSFVATLFEDNPFQFRPVFRGFYITSALQSGESRSVSSDEIEQRFGLTGAAGAPCRMGSSNGFFLKDLFSRVIFADRNLIRQHTSPLKTRLRYAGFMTTVLAFGIALGGWSWSYTNNRALVANVQADFDQVVRMQEGRLDLQSRLQALDILQDRITQLEQYRRARPLQVGFGLFQGDELLASLKANYFSGVRAVMLDPVTENLEAFLAEVARTPLQAQGDGDATPRSAAAPGQYRDARADSVEDAYNALKTYLMLASAERIEPGHLSDQLTRFWRTWLEANRGNMNREEMIRRAERLLSFHLSQVGDPQWPLIRNNLALVDGSRDNLRRVVRGMPAAERVYAEVKARASTRFPPVTVASIVGPQGGNVVSGSHVVSGAFTVEAWRTLVQPSIREAATSALDSTDWVLRTAIRDDLTLEGSPEQIQKTLIDLYKREYADEWRRFVQGIDVAGFDDFGSALNAMNHLGNVQQSPIGKILRTVFEQTSWDNPARRNAAANAAGRGFVEWFKRAVLRISPSNAQVDLDLGSEGGTEALGVLGREFAGIARLMAEREDGASLAHAYLQQLALVRTRLNELNHQGDPGPGAVKLMQDTLEGRNSELSDALRFVEEQMLAALPDDQRATLRPLLLRPLQQSFAAALLPAQRELNKTWLAQVYEPFSRQLGVKYPFAAEAGIEATPGEIAQIFGPEGAIARFVDTSMGALVVRRGDTISARTWGDLGLTLEVDFMAGFSHWVRALDGAAAGGAGDGGPQTAFMLMPHPAAGTTEYVIEIDGQQLRYRNNAAQWANFIWPNPGATPGARIVATTFDGRQVEVVNFSGRFGLEKLINSAQRQRKPDGAFQMSWSTDGITVSADLRIISSTQAQSGDSRRRGFTGLRLPESIVRSAPPATTLAAAGTRGDAPR</sequence>
<dbReference type="PANTHER" id="PTHR36153:SF1">
    <property type="entry name" value="TYPE VI SECRETION SYSTEM COMPONENT TSSM1"/>
    <property type="match status" value="1"/>
</dbReference>
<dbReference type="InterPro" id="IPR048677">
    <property type="entry name" value="TssM1_hel"/>
</dbReference>